<keyword evidence="8" id="KW-1185">Reference proteome</keyword>
<evidence type="ECO:0000256" key="5">
    <source>
        <dbReference type="SAM" id="Phobius"/>
    </source>
</evidence>
<organism evidence="7 8">
    <name type="scientific">Ancylostoma ceylanicum</name>
    <dbReference type="NCBI Taxonomy" id="53326"/>
    <lineage>
        <taxon>Eukaryota</taxon>
        <taxon>Metazoa</taxon>
        <taxon>Ecdysozoa</taxon>
        <taxon>Nematoda</taxon>
        <taxon>Chromadorea</taxon>
        <taxon>Rhabditida</taxon>
        <taxon>Rhabditina</taxon>
        <taxon>Rhabditomorpha</taxon>
        <taxon>Strongyloidea</taxon>
        <taxon>Ancylostomatidae</taxon>
        <taxon>Ancylostomatinae</taxon>
        <taxon>Ancylostoma</taxon>
    </lineage>
</organism>
<dbReference type="GO" id="GO:0006487">
    <property type="term" value="P:protein N-linked glycosylation"/>
    <property type="evidence" value="ECO:0007669"/>
    <property type="project" value="TreeGrafter"/>
</dbReference>
<keyword evidence="5" id="KW-0472">Membrane</keyword>
<reference evidence="8" key="1">
    <citation type="journal article" date="2015" name="Nat. Genet.">
        <title>The genome and transcriptome of the zoonotic hookworm Ancylostoma ceylanicum identify infection-specific gene families.</title>
        <authorList>
            <person name="Schwarz E.M."/>
            <person name="Hu Y."/>
            <person name="Antoshechkin I."/>
            <person name="Miller M.M."/>
            <person name="Sternberg P.W."/>
            <person name="Aroian R.V."/>
        </authorList>
    </citation>
    <scope>NUCLEOTIDE SEQUENCE</scope>
    <source>
        <strain evidence="8">HY135</strain>
    </source>
</reference>
<evidence type="ECO:0000256" key="4">
    <source>
        <dbReference type="ARBA" id="ARBA00022824"/>
    </source>
</evidence>
<comment type="caution">
    <text evidence="7">The sequence shown here is derived from an EMBL/GenBank/DDBJ whole genome shotgun (WGS) entry which is preliminary data.</text>
</comment>
<evidence type="ECO:0000259" key="6">
    <source>
        <dbReference type="Pfam" id="PF15924"/>
    </source>
</evidence>
<dbReference type="STRING" id="53326.A0A016V1K5"/>
<dbReference type="OrthoDB" id="5859733at2759"/>
<dbReference type="InterPro" id="IPR031814">
    <property type="entry name" value="ALG11_N"/>
</dbReference>
<name>A0A016V1K5_9BILA</name>
<dbReference type="EMBL" id="JARK01001356">
    <property type="protein sequence ID" value="EYC21126.1"/>
    <property type="molecule type" value="Genomic_DNA"/>
</dbReference>
<keyword evidence="4" id="KW-0256">Endoplasmic reticulum</keyword>
<dbReference type="InterPro" id="IPR038013">
    <property type="entry name" value="ALG11"/>
</dbReference>
<dbReference type="PANTHER" id="PTHR45919:SF1">
    <property type="entry name" value="GDP-MAN:MAN(3)GLCNAC(2)-PP-DOL ALPHA-1,2-MANNOSYLTRANSFERASE"/>
    <property type="match status" value="1"/>
</dbReference>
<evidence type="ECO:0000313" key="7">
    <source>
        <dbReference type="EMBL" id="EYC21126.1"/>
    </source>
</evidence>
<keyword evidence="5" id="KW-1133">Transmembrane helix</keyword>
<feature type="transmembrane region" description="Helical" evidence="5">
    <location>
        <begin position="20"/>
        <end position="39"/>
    </location>
</feature>
<evidence type="ECO:0000256" key="3">
    <source>
        <dbReference type="ARBA" id="ARBA00022679"/>
    </source>
</evidence>
<proteinExistence type="inferred from homology"/>
<evidence type="ECO:0000256" key="2">
    <source>
        <dbReference type="ARBA" id="ARBA00009481"/>
    </source>
</evidence>
<keyword evidence="5" id="KW-0812">Transmembrane</keyword>
<dbReference type="GO" id="GO:0005789">
    <property type="term" value="C:endoplasmic reticulum membrane"/>
    <property type="evidence" value="ECO:0007669"/>
    <property type="project" value="UniProtKB-SubCell"/>
</dbReference>
<protein>
    <recommendedName>
        <fullName evidence="6">ALG11 mannosyltransferase N-terminal domain-containing protein</fullName>
    </recommendedName>
</protein>
<dbReference type="Pfam" id="PF15924">
    <property type="entry name" value="ALG11_N"/>
    <property type="match status" value="1"/>
</dbReference>
<comment type="similarity">
    <text evidence="2">Belongs to the glycosyltransferase group 1 family. Glycosyltransferase 4 subfamily.</text>
</comment>
<accession>A0A016V1K5</accession>
<feature type="transmembrane region" description="Helical" evidence="5">
    <location>
        <begin position="96"/>
        <end position="113"/>
    </location>
</feature>
<dbReference type="GO" id="GO:0004377">
    <property type="term" value="F:GDP-Man:Man(3)GlcNAc(2)-PP-Dol alpha-1,2-mannosyltransferase activity"/>
    <property type="evidence" value="ECO:0007669"/>
    <property type="project" value="InterPro"/>
</dbReference>
<feature type="domain" description="ALG11 mannosyltransferase N-terminal" evidence="6">
    <location>
        <begin position="118"/>
        <end position="261"/>
    </location>
</feature>
<sequence length="261" mass="30271">MDALITCFLGNDAILHLADYNWWFLYFVLTLLGAFLIWLDEYEWGLFRLNGFTKFIPPALFRLFDVVSINFSRAFHHHRGACLPTVLFQTCLDEPMLFWILFFTVAFIITIRSRRKQNVVAFFHPYCNAGGGGERVLWCALRTMQHKYPHQQCVIYSGDYDATKEQILLKAKQRFGITIDPRNVRFVFLRLRRLVEADIYPRFTLVAQTLGGLVLGFEALLKLNPSIFIDSMGYSLTLPLFRWIAGSKVAAYVHYPTISCD</sequence>
<evidence type="ECO:0000256" key="1">
    <source>
        <dbReference type="ARBA" id="ARBA00004586"/>
    </source>
</evidence>
<evidence type="ECO:0000313" key="8">
    <source>
        <dbReference type="Proteomes" id="UP000024635"/>
    </source>
</evidence>
<dbReference type="PANTHER" id="PTHR45919">
    <property type="entry name" value="GDP-MAN:MAN(3)GLCNAC(2)-PP-DOL ALPHA-1,2-MANNOSYLTRANSFERASE"/>
    <property type="match status" value="1"/>
</dbReference>
<comment type="subcellular location">
    <subcellularLocation>
        <location evidence="1">Endoplasmic reticulum membrane</location>
    </subcellularLocation>
</comment>
<gene>
    <name evidence="7" type="primary">Acey_s0020.g231</name>
    <name evidence="7" type="ORF">Y032_0020g231</name>
</gene>
<dbReference type="AlphaFoldDB" id="A0A016V1K5"/>
<dbReference type="Proteomes" id="UP000024635">
    <property type="component" value="Unassembled WGS sequence"/>
</dbReference>
<keyword evidence="3" id="KW-0808">Transferase</keyword>